<organism evidence="1 2">
    <name type="scientific">Laccaria amethystina LaAM-08-1</name>
    <dbReference type="NCBI Taxonomy" id="1095629"/>
    <lineage>
        <taxon>Eukaryota</taxon>
        <taxon>Fungi</taxon>
        <taxon>Dikarya</taxon>
        <taxon>Basidiomycota</taxon>
        <taxon>Agaricomycotina</taxon>
        <taxon>Agaricomycetes</taxon>
        <taxon>Agaricomycetidae</taxon>
        <taxon>Agaricales</taxon>
        <taxon>Agaricineae</taxon>
        <taxon>Hydnangiaceae</taxon>
        <taxon>Laccaria</taxon>
    </lineage>
</organism>
<keyword evidence="2" id="KW-1185">Reference proteome</keyword>
<dbReference type="InterPro" id="IPR004304">
    <property type="entry name" value="FmdA_AmdA"/>
</dbReference>
<evidence type="ECO:0000313" key="1">
    <source>
        <dbReference type="EMBL" id="KIJ96517.1"/>
    </source>
</evidence>
<proteinExistence type="predicted"/>
<dbReference type="Proteomes" id="UP000054477">
    <property type="component" value="Unassembled WGS sequence"/>
</dbReference>
<reference evidence="1 2" key="1">
    <citation type="submission" date="2014-04" db="EMBL/GenBank/DDBJ databases">
        <authorList>
            <consortium name="DOE Joint Genome Institute"/>
            <person name="Kuo A."/>
            <person name="Kohler A."/>
            <person name="Nagy L.G."/>
            <person name="Floudas D."/>
            <person name="Copeland A."/>
            <person name="Barry K.W."/>
            <person name="Cichocki N."/>
            <person name="Veneault-Fourrey C."/>
            <person name="LaButti K."/>
            <person name="Lindquist E.A."/>
            <person name="Lipzen A."/>
            <person name="Lundell T."/>
            <person name="Morin E."/>
            <person name="Murat C."/>
            <person name="Sun H."/>
            <person name="Tunlid A."/>
            <person name="Henrissat B."/>
            <person name="Grigoriev I.V."/>
            <person name="Hibbett D.S."/>
            <person name="Martin F."/>
            <person name="Nordberg H.P."/>
            <person name="Cantor M.N."/>
            <person name="Hua S.X."/>
        </authorList>
    </citation>
    <scope>NUCLEOTIDE SEQUENCE [LARGE SCALE GENOMIC DNA]</scope>
    <source>
        <strain evidence="1 2">LaAM-08-1</strain>
    </source>
</reference>
<dbReference type="GO" id="GO:0016811">
    <property type="term" value="F:hydrolase activity, acting on carbon-nitrogen (but not peptide) bonds, in linear amides"/>
    <property type="evidence" value="ECO:0007669"/>
    <property type="project" value="InterPro"/>
</dbReference>
<dbReference type="EMBL" id="KN838719">
    <property type="protein sequence ID" value="KIJ96517.1"/>
    <property type="molecule type" value="Genomic_DNA"/>
</dbReference>
<sequence>MPWGYTGILELENGGCLFAYFWLFSAREFNRDSRASKAIWILGYQRSLTTFLKPALLHADGRPMLTGIYAASGHIPGVRFAAITHPGLNGTAPSAELLATWNKREGELIDLVPSIDSFVPGRPQSCLRSSIAYKLAALNAIVYIQNVDSHIRYLLQFLTNAGYNPLLFPASVESHVGALVFPYSGTGNLGLPEYMCYARNPHRDL</sequence>
<dbReference type="AlphaFoldDB" id="A0A0C9XK40"/>
<dbReference type="Pfam" id="PF03069">
    <property type="entry name" value="FmdA_AmdA"/>
    <property type="match status" value="1"/>
</dbReference>
<dbReference type="OrthoDB" id="9975579at2759"/>
<name>A0A0C9XK40_9AGAR</name>
<dbReference type="HOGENOM" id="CLU_1337686_0_0_1"/>
<evidence type="ECO:0000313" key="2">
    <source>
        <dbReference type="Proteomes" id="UP000054477"/>
    </source>
</evidence>
<gene>
    <name evidence="1" type="ORF">K443DRAFT_124438</name>
</gene>
<reference evidence="2" key="2">
    <citation type="submission" date="2015-01" db="EMBL/GenBank/DDBJ databases">
        <title>Evolutionary Origins and Diversification of the Mycorrhizal Mutualists.</title>
        <authorList>
            <consortium name="DOE Joint Genome Institute"/>
            <consortium name="Mycorrhizal Genomics Consortium"/>
            <person name="Kohler A."/>
            <person name="Kuo A."/>
            <person name="Nagy L.G."/>
            <person name="Floudas D."/>
            <person name="Copeland A."/>
            <person name="Barry K.W."/>
            <person name="Cichocki N."/>
            <person name="Veneault-Fourrey C."/>
            <person name="LaButti K."/>
            <person name="Lindquist E.A."/>
            <person name="Lipzen A."/>
            <person name="Lundell T."/>
            <person name="Morin E."/>
            <person name="Murat C."/>
            <person name="Riley R."/>
            <person name="Ohm R."/>
            <person name="Sun H."/>
            <person name="Tunlid A."/>
            <person name="Henrissat B."/>
            <person name="Grigoriev I.V."/>
            <person name="Hibbett D.S."/>
            <person name="Martin F."/>
        </authorList>
    </citation>
    <scope>NUCLEOTIDE SEQUENCE [LARGE SCALE GENOMIC DNA]</scope>
    <source>
        <strain evidence="2">LaAM-08-1</strain>
    </source>
</reference>
<dbReference type="STRING" id="1095629.A0A0C9XK40"/>
<protein>
    <submittedName>
        <fullName evidence="1">Unplaced genomic scaffold K443scaffold_184, whole genome shotgun sequence</fullName>
    </submittedName>
</protein>
<accession>A0A0C9XK40</accession>